<feature type="transmembrane region" description="Helical" evidence="1">
    <location>
        <begin position="255"/>
        <end position="277"/>
    </location>
</feature>
<comment type="caution">
    <text evidence="3">The sequence shown here is derived from an EMBL/GenBank/DDBJ whole genome shotgun (WGS) entry which is preliminary data.</text>
</comment>
<evidence type="ECO:0000313" key="3">
    <source>
        <dbReference type="EMBL" id="NQX30178.1"/>
    </source>
</evidence>
<dbReference type="EMBL" id="JABMKV010000001">
    <property type="protein sequence ID" value="NQX30178.1"/>
    <property type="molecule type" value="Genomic_DNA"/>
</dbReference>
<dbReference type="PANTHER" id="PTHR23028:SF53">
    <property type="entry name" value="ACYL_TRANSF_3 DOMAIN-CONTAINING PROTEIN"/>
    <property type="match status" value="1"/>
</dbReference>
<dbReference type="InterPro" id="IPR002656">
    <property type="entry name" value="Acyl_transf_3_dom"/>
</dbReference>
<keyword evidence="1" id="KW-1133">Transmembrane helix</keyword>
<keyword evidence="1" id="KW-0472">Membrane</keyword>
<feature type="transmembrane region" description="Helical" evidence="1">
    <location>
        <begin position="289"/>
        <end position="310"/>
    </location>
</feature>
<gene>
    <name evidence="3" type="ORF">HQN85_00450</name>
</gene>
<proteinExistence type="predicted"/>
<keyword evidence="4" id="KW-1185">Reference proteome</keyword>
<evidence type="ECO:0000313" key="4">
    <source>
        <dbReference type="Proteomes" id="UP000762110"/>
    </source>
</evidence>
<dbReference type="RefSeq" id="WP_173268380.1">
    <property type="nucleotide sequence ID" value="NZ_JABMKV010000001.1"/>
</dbReference>
<dbReference type="PANTHER" id="PTHR23028">
    <property type="entry name" value="ACETYLTRANSFERASE"/>
    <property type="match status" value="1"/>
</dbReference>
<organism evidence="3 4">
    <name type="scientific">Pedobacter boryungensis</name>
    <dbReference type="NCBI Taxonomy" id="869962"/>
    <lineage>
        <taxon>Bacteria</taxon>
        <taxon>Pseudomonadati</taxon>
        <taxon>Bacteroidota</taxon>
        <taxon>Sphingobacteriia</taxon>
        <taxon>Sphingobacteriales</taxon>
        <taxon>Sphingobacteriaceae</taxon>
        <taxon>Pedobacter</taxon>
    </lineage>
</organism>
<dbReference type="GO" id="GO:0016746">
    <property type="term" value="F:acyltransferase activity"/>
    <property type="evidence" value="ECO:0007669"/>
    <property type="project" value="UniProtKB-KW"/>
</dbReference>
<feature type="transmembrane region" description="Helical" evidence="1">
    <location>
        <begin position="189"/>
        <end position="207"/>
    </location>
</feature>
<keyword evidence="3" id="KW-0012">Acyltransferase</keyword>
<reference evidence="3 4" key="1">
    <citation type="submission" date="2020-05" db="EMBL/GenBank/DDBJ databases">
        <title>Description of Pedobacter foliorum sp. nov.</title>
        <authorList>
            <person name="Qi S."/>
            <person name="Carlier A."/>
            <person name="Cnockaert M."/>
            <person name="Vandamme P."/>
        </authorList>
    </citation>
    <scope>NUCLEOTIDE SEQUENCE [LARGE SCALE GENOMIC DNA]</scope>
    <source>
        <strain evidence="3 4">LMG 31300</strain>
    </source>
</reference>
<protein>
    <submittedName>
        <fullName evidence="3">Acyltransferase</fullName>
    </submittedName>
</protein>
<dbReference type="Proteomes" id="UP000762110">
    <property type="component" value="Unassembled WGS sequence"/>
</dbReference>
<feature type="transmembrane region" description="Helical" evidence="1">
    <location>
        <begin position="86"/>
        <end position="106"/>
    </location>
</feature>
<accession>A0ABX2D7Z3</accession>
<feature type="transmembrane region" description="Helical" evidence="1">
    <location>
        <begin position="47"/>
        <end position="65"/>
    </location>
</feature>
<name>A0ABX2D7Z3_9SPHI</name>
<keyword evidence="1" id="KW-0812">Transmembrane</keyword>
<feature type="transmembrane region" description="Helical" evidence="1">
    <location>
        <begin position="136"/>
        <end position="158"/>
    </location>
</feature>
<evidence type="ECO:0000256" key="1">
    <source>
        <dbReference type="SAM" id="Phobius"/>
    </source>
</evidence>
<keyword evidence="3" id="KW-0808">Transferase</keyword>
<sequence length="326" mass="37553">MQENHKGFIQSIQFLRGFAALAVVLCHYGSSLVGYKNLSKVLNYGQYGVHVFFFVSGYVICLALIKNNYHPKYFFNFLLKRSIRIDPAYLTTIILTLLSFWLFTAIPSFKGNSIPFIPAQFLAHVFYIVPFTNFGFYNHVFWTLCVEFQFYILIGSLYFLNTNLYYRICFLMLFSVTPFIPFANSGYLVTTYSPIFAIGIATMHYHLTKEKKYLIPIVFSAVSIFLNFNIGILLLIVGVAIFVSFIKKISKIFDFLGTISYSLYIIHPLVLIYLLGIYKKLSIPKNLELLTLTSQLLIAIICAYIFYILIEKPSITLSKKIAYKNK</sequence>
<feature type="domain" description="Acyltransferase 3" evidence="2">
    <location>
        <begin position="10"/>
        <end position="307"/>
    </location>
</feature>
<feature type="transmembrane region" description="Helical" evidence="1">
    <location>
        <begin position="213"/>
        <end position="243"/>
    </location>
</feature>
<dbReference type="Pfam" id="PF01757">
    <property type="entry name" value="Acyl_transf_3"/>
    <property type="match status" value="1"/>
</dbReference>
<dbReference type="InterPro" id="IPR050879">
    <property type="entry name" value="Acyltransferase_3"/>
</dbReference>
<evidence type="ECO:0000259" key="2">
    <source>
        <dbReference type="Pfam" id="PF01757"/>
    </source>
</evidence>
<feature type="transmembrane region" description="Helical" evidence="1">
    <location>
        <begin position="12"/>
        <end position="35"/>
    </location>
</feature>